<dbReference type="AlphaFoldDB" id="A0A8H5LHF0"/>
<evidence type="ECO:0000259" key="3">
    <source>
        <dbReference type="Pfam" id="PF20151"/>
    </source>
</evidence>
<keyword evidence="2" id="KW-0472">Membrane</keyword>
<evidence type="ECO:0000313" key="5">
    <source>
        <dbReference type="Proteomes" id="UP000559256"/>
    </source>
</evidence>
<dbReference type="EMBL" id="JAACJM010000050">
    <property type="protein sequence ID" value="KAF5357590.1"/>
    <property type="molecule type" value="Genomic_DNA"/>
</dbReference>
<comment type="caution">
    <text evidence="4">The sequence shown here is derived from an EMBL/GenBank/DDBJ whole genome shotgun (WGS) entry which is preliminary data.</text>
</comment>
<dbReference type="Pfam" id="PF20151">
    <property type="entry name" value="DUF6533"/>
    <property type="match status" value="1"/>
</dbReference>
<evidence type="ECO:0000313" key="4">
    <source>
        <dbReference type="EMBL" id="KAF5357590.1"/>
    </source>
</evidence>
<accession>A0A8H5LHF0</accession>
<keyword evidence="2" id="KW-0812">Transmembrane</keyword>
<feature type="domain" description="DUF6533" evidence="3">
    <location>
        <begin position="14"/>
        <end position="54"/>
    </location>
</feature>
<name>A0A8H5LHF0_9AGAR</name>
<evidence type="ECO:0000256" key="1">
    <source>
        <dbReference type="SAM" id="MobiDB-lite"/>
    </source>
</evidence>
<reference evidence="4 5" key="1">
    <citation type="journal article" date="2020" name="ISME J.">
        <title>Uncovering the hidden diversity of litter-decomposition mechanisms in mushroom-forming fungi.</title>
        <authorList>
            <person name="Floudas D."/>
            <person name="Bentzer J."/>
            <person name="Ahren D."/>
            <person name="Johansson T."/>
            <person name="Persson P."/>
            <person name="Tunlid A."/>
        </authorList>
    </citation>
    <scope>NUCLEOTIDE SEQUENCE [LARGE SCALE GENOMIC DNA]</scope>
    <source>
        <strain evidence="4 5">CBS 291.85</strain>
    </source>
</reference>
<organism evidence="4 5">
    <name type="scientific">Tetrapyrgos nigripes</name>
    <dbReference type="NCBI Taxonomy" id="182062"/>
    <lineage>
        <taxon>Eukaryota</taxon>
        <taxon>Fungi</taxon>
        <taxon>Dikarya</taxon>
        <taxon>Basidiomycota</taxon>
        <taxon>Agaricomycotina</taxon>
        <taxon>Agaricomycetes</taxon>
        <taxon>Agaricomycetidae</taxon>
        <taxon>Agaricales</taxon>
        <taxon>Marasmiineae</taxon>
        <taxon>Marasmiaceae</taxon>
        <taxon>Tetrapyrgos</taxon>
    </lineage>
</organism>
<dbReference type="InterPro" id="IPR045340">
    <property type="entry name" value="DUF6533"/>
</dbReference>
<keyword evidence="2" id="KW-1133">Transmembrane helix</keyword>
<feature type="transmembrane region" description="Helical" evidence="2">
    <location>
        <begin position="112"/>
        <end position="135"/>
    </location>
</feature>
<proteinExistence type="predicted"/>
<feature type="transmembrane region" description="Helical" evidence="2">
    <location>
        <begin position="20"/>
        <end position="37"/>
    </location>
</feature>
<evidence type="ECO:0000256" key="2">
    <source>
        <dbReference type="SAM" id="Phobius"/>
    </source>
</evidence>
<feature type="compositionally biased region" description="Basic and acidic residues" evidence="1">
    <location>
        <begin position="296"/>
        <end position="307"/>
    </location>
</feature>
<sequence length="346" mass="38960">MGEVSQWWVAAARLAPSTFALYDHVLMLGMEVQYIWLKPKRRSAYWFFTLRYFVTFGEIVIFVLRFYDPGSEKGCLAFQTFINAQTLFIELLVVALMSMRVYALYECSKRVMWFMITVAGCLLPLVGWSLVMSSIGTVLLQGMICGRTFPERRASFTWGSAFVYDCLIFTLTIRKTHQTQKKVRGTVPVRMPLLELMLRDGVIYFGVMCVVHFANLILCATRSSGMTALARTISAVMALRLILNLHERASEGLLLQGTSAGLTTMSNSQTSNSILTTLAFRSGSLDELEYELDRFPDRDDELGRDQDGPSGRVKGKEVDRDTSRDRYSGDATHAESSTTRRSAAVD</sequence>
<feature type="compositionally biased region" description="Polar residues" evidence="1">
    <location>
        <begin position="334"/>
        <end position="346"/>
    </location>
</feature>
<dbReference type="Proteomes" id="UP000559256">
    <property type="component" value="Unassembled WGS sequence"/>
</dbReference>
<feature type="compositionally biased region" description="Basic and acidic residues" evidence="1">
    <location>
        <begin position="314"/>
        <end position="328"/>
    </location>
</feature>
<keyword evidence="5" id="KW-1185">Reference proteome</keyword>
<feature type="region of interest" description="Disordered" evidence="1">
    <location>
        <begin position="296"/>
        <end position="346"/>
    </location>
</feature>
<feature type="transmembrane region" description="Helical" evidence="2">
    <location>
        <begin position="44"/>
        <end position="67"/>
    </location>
</feature>
<protein>
    <recommendedName>
        <fullName evidence="3">DUF6533 domain-containing protein</fullName>
    </recommendedName>
</protein>
<feature type="transmembrane region" description="Helical" evidence="2">
    <location>
        <begin position="87"/>
        <end position="105"/>
    </location>
</feature>
<dbReference type="OrthoDB" id="2686513at2759"/>
<feature type="transmembrane region" description="Helical" evidence="2">
    <location>
        <begin position="201"/>
        <end position="218"/>
    </location>
</feature>
<gene>
    <name evidence="4" type="ORF">D9758_007476</name>
</gene>